<protein>
    <submittedName>
        <fullName evidence="2">Uncharacterized protein</fullName>
    </submittedName>
</protein>
<dbReference type="RefSeq" id="WP_145235459.1">
    <property type="nucleotide sequence ID" value="NZ_CP036273.1"/>
</dbReference>
<dbReference type="AlphaFoldDB" id="A0A517XPM4"/>
<reference evidence="2 3" key="1">
    <citation type="submission" date="2019-02" db="EMBL/GenBank/DDBJ databases">
        <title>Deep-cultivation of Planctomycetes and their phenomic and genomic characterization uncovers novel biology.</title>
        <authorList>
            <person name="Wiegand S."/>
            <person name="Jogler M."/>
            <person name="Boedeker C."/>
            <person name="Pinto D."/>
            <person name="Vollmers J."/>
            <person name="Rivas-Marin E."/>
            <person name="Kohn T."/>
            <person name="Peeters S.H."/>
            <person name="Heuer A."/>
            <person name="Rast P."/>
            <person name="Oberbeckmann S."/>
            <person name="Bunk B."/>
            <person name="Jeske O."/>
            <person name="Meyerdierks A."/>
            <person name="Storesund J.E."/>
            <person name="Kallscheuer N."/>
            <person name="Luecker S."/>
            <person name="Lage O.M."/>
            <person name="Pohl T."/>
            <person name="Merkel B.J."/>
            <person name="Hornburger P."/>
            <person name="Mueller R.-W."/>
            <person name="Bruemmer F."/>
            <person name="Labrenz M."/>
            <person name="Spormann A.M."/>
            <person name="Op den Camp H."/>
            <person name="Overmann J."/>
            <person name="Amann R."/>
            <person name="Jetten M.S.M."/>
            <person name="Mascher T."/>
            <person name="Medema M.H."/>
            <person name="Devos D.P."/>
            <person name="Kaster A.-K."/>
            <person name="Ovreas L."/>
            <person name="Rohde M."/>
            <person name="Galperin M.Y."/>
            <person name="Jogler C."/>
        </authorList>
    </citation>
    <scope>NUCLEOTIDE SEQUENCE [LARGE SCALE GENOMIC DNA]</scope>
    <source>
        <strain evidence="2 3">ETA_A1</strain>
    </source>
</reference>
<evidence type="ECO:0000313" key="2">
    <source>
        <dbReference type="EMBL" id="QDU19459.1"/>
    </source>
</evidence>
<dbReference type="EMBL" id="CP036273">
    <property type="protein sequence ID" value="QDU19459.1"/>
    <property type="molecule type" value="Genomic_DNA"/>
</dbReference>
<accession>A0A517XPM4</accession>
<dbReference type="KEGG" id="uli:ETAA1_13840"/>
<feature type="chain" id="PRO_5022227328" evidence="1">
    <location>
        <begin position="20"/>
        <end position="115"/>
    </location>
</feature>
<dbReference type="Proteomes" id="UP000319576">
    <property type="component" value="Chromosome"/>
</dbReference>
<evidence type="ECO:0000313" key="3">
    <source>
        <dbReference type="Proteomes" id="UP000319576"/>
    </source>
</evidence>
<name>A0A517XPM4_9BACT</name>
<keyword evidence="1" id="KW-0732">Signal</keyword>
<organism evidence="2 3">
    <name type="scientific">Urbifossiella limnaea</name>
    <dbReference type="NCBI Taxonomy" id="2528023"/>
    <lineage>
        <taxon>Bacteria</taxon>
        <taxon>Pseudomonadati</taxon>
        <taxon>Planctomycetota</taxon>
        <taxon>Planctomycetia</taxon>
        <taxon>Gemmatales</taxon>
        <taxon>Gemmataceae</taxon>
        <taxon>Urbifossiella</taxon>
    </lineage>
</organism>
<sequence length="115" mass="11934" precursor="true">MRWIATLAALMAAVGLSGAQPPPDHAAQAVGVKVCIYEPQKTTKTAYTSVCKEYCAADYSPLAILKRCCGLSGCDGPCPPLPLVKTVLVKKAVPGPDKMACVLKELPAVIAPPAN</sequence>
<evidence type="ECO:0000256" key="1">
    <source>
        <dbReference type="SAM" id="SignalP"/>
    </source>
</evidence>
<feature type="signal peptide" evidence="1">
    <location>
        <begin position="1"/>
        <end position="19"/>
    </location>
</feature>
<proteinExistence type="predicted"/>
<gene>
    <name evidence="2" type="ORF">ETAA1_13840</name>
</gene>
<keyword evidence="3" id="KW-1185">Reference proteome</keyword>